<accession>A0A7C4BDJ0</accession>
<feature type="compositionally biased region" description="Basic and acidic residues" evidence="2">
    <location>
        <begin position="416"/>
        <end position="425"/>
    </location>
</feature>
<evidence type="ECO:0000256" key="2">
    <source>
        <dbReference type="SAM" id="MobiDB-lite"/>
    </source>
</evidence>
<proteinExistence type="predicted"/>
<evidence type="ECO:0000256" key="1">
    <source>
        <dbReference type="ARBA" id="ARBA00023125"/>
    </source>
</evidence>
<feature type="domain" description="Cas12f1-like TNB" evidence="3">
    <location>
        <begin position="322"/>
        <end position="373"/>
    </location>
</feature>
<reference evidence="4" key="1">
    <citation type="journal article" date="2020" name="mSystems">
        <title>Genome- and Community-Level Interaction Insights into Carbon Utilization and Element Cycling Functions of Hydrothermarchaeota in Hydrothermal Sediment.</title>
        <authorList>
            <person name="Zhou Z."/>
            <person name="Liu Y."/>
            <person name="Xu W."/>
            <person name="Pan J."/>
            <person name="Luo Z.H."/>
            <person name="Li M."/>
        </authorList>
    </citation>
    <scope>NUCLEOTIDE SEQUENCE [LARGE SCALE GENOMIC DNA]</scope>
    <source>
        <strain evidence="4">SpSt-732</strain>
    </source>
</reference>
<dbReference type="EMBL" id="DTFF01000044">
    <property type="protein sequence ID" value="HGI87777.1"/>
    <property type="molecule type" value="Genomic_DNA"/>
</dbReference>
<comment type="caution">
    <text evidence="4">The sequence shown here is derived from an EMBL/GenBank/DDBJ whole genome shotgun (WGS) entry which is preliminary data.</text>
</comment>
<dbReference type="InterPro" id="IPR010095">
    <property type="entry name" value="Cas12f1-like_TNB"/>
</dbReference>
<evidence type="ECO:0000259" key="3">
    <source>
        <dbReference type="Pfam" id="PF07282"/>
    </source>
</evidence>
<keyword evidence="1" id="KW-0238">DNA-binding</keyword>
<feature type="region of interest" description="Disordered" evidence="2">
    <location>
        <begin position="413"/>
        <end position="436"/>
    </location>
</feature>
<dbReference type="Pfam" id="PF07282">
    <property type="entry name" value="Cas12f1-like_TNB"/>
    <property type="match status" value="1"/>
</dbReference>
<gene>
    <name evidence="4" type="ORF">ENV14_05230</name>
</gene>
<feature type="compositionally biased region" description="Basic residues" evidence="2">
    <location>
        <begin position="426"/>
        <end position="436"/>
    </location>
</feature>
<dbReference type="AlphaFoldDB" id="A0A7C4BDJ0"/>
<dbReference type="GO" id="GO:0003677">
    <property type="term" value="F:DNA binding"/>
    <property type="evidence" value="ECO:0007669"/>
    <property type="project" value="UniProtKB-KW"/>
</dbReference>
<evidence type="ECO:0000313" key="4">
    <source>
        <dbReference type="EMBL" id="HGI87777.1"/>
    </source>
</evidence>
<sequence>MQESSLKTLEQVRMYSIPISDARVRELVTWYLNTLQRAIDIIWESIEWRYVFPKIEKRKGKLRVVAPYKVKVPELPKSRSFKKKLRDELLKNCPYAKHWVDAVIRTAYSIVESWRKRYVKGKARKAKPKVKRRFARCKITLMRVDYERKAIRITLKPGEYLEVSWAGRWFTKRVDGWRVGEVVLKDDRILIPFKTTKIIEVKNVVAWDSNELSLDGFSQSLGFVKVDLRPLQSMKIVYEKKKAIAQSRGKREVYEKYVKRERNRERDFVNRLAKGLAVLFSNSVHVFEDLDKEDLISREKAPKSRRKRNARTPWKLIQRKLSEKALVVKVSPRNTSRTCPRCGFVVKTQVGRVFKCPECGFKLDRQKLASINIYLRYAKMRGLPHSNDPDTWMKGELWVGVTLSGGSPVIWAPMKRSPEGSEPKGRGIHIKPHKHL</sequence>
<protein>
    <submittedName>
        <fullName evidence="4">Transposase</fullName>
    </submittedName>
</protein>
<name>A0A7C4BDJ0_9CREN</name>
<organism evidence="4">
    <name type="scientific">Ignisphaera aggregans</name>
    <dbReference type="NCBI Taxonomy" id="334771"/>
    <lineage>
        <taxon>Archaea</taxon>
        <taxon>Thermoproteota</taxon>
        <taxon>Thermoprotei</taxon>
        <taxon>Desulfurococcales</taxon>
        <taxon>Desulfurococcaceae</taxon>
        <taxon>Ignisphaera</taxon>
    </lineage>
</organism>